<gene>
    <name evidence="1" type="ORF">T4A_13026</name>
    <name evidence="2" type="ORF">T4B_3082</name>
    <name evidence="3" type="ORF">T4C_2353</name>
</gene>
<dbReference type="Proteomes" id="UP000054826">
    <property type="component" value="Unassembled WGS sequence"/>
</dbReference>
<evidence type="ECO:0000313" key="4">
    <source>
        <dbReference type="Proteomes" id="UP000054632"/>
    </source>
</evidence>
<accession>A0A0V1K6P9</accession>
<dbReference type="EMBL" id="JYDR01000008">
    <property type="protein sequence ID" value="KRY77127.1"/>
    <property type="molecule type" value="Genomic_DNA"/>
</dbReference>
<reference evidence="4 5" key="1">
    <citation type="submission" date="2015-01" db="EMBL/GenBank/DDBJ databases">
        <title>Evolution of Trichinella species and genotypes.</title>
        <authorList>
            <person name="Korhonen P.K."/>
            <person name="Edoardo P."/>
            <person name="Giuseppe L.R."/>
            <person name="Gasser R.B."/>
        </authorList>
    </citation>
    <scope>NUCLEOTIDE SEQUENCE [LARGE SCALE GENOMIC DNA]</scope>
    <source>
        <strain evidence="1">ISS13</strain>
        <strain evidence="3">ISS176</strain>
        <strain evidence="2">ISS588</strain>
    </source>
</reference>
<dbReference type="EMBL" id="JYDV01000014">
    <property type="protein sequence ID" value="KRZ42533.1"/>
    <property type="molecule type" value="Genomic_DNA"/>
</dbReference>
<dbReference type="Proteomes" id="UP000054805">
    <property type="component" value="Unassembled WGS sequence"/>
</dbReference>
<evidence type="ECO:0000313" key="1">
    <source>
        <dbReference type="EMBL" id="KRY77127.1"/>
    </source>
</evidence>
<evidence type="ECO:0000313" key="2">
    <source>
        <dbReference type="EMBL" id="KRZ29309.1"/>
    </source>
</evidence>
<evidence type="ECO:0000313" key="6">
    <source>
        <dbReference type="Proteomes" id="UP000054826"/>
    </source>
</evidence>
<name>A0A0V1K6P9_TRIPS</name>
<protein>
    <submittedName>
        <fullName evidence="3">Uncharacterized protein</fullName>
    </submittedName>
</protein>
<organism evidence="3 6">
    <name type="scientific">Trichinella pseudospiralis</name>
    <name type="common">Parasitic roundworm</name>
    <dbReference type="NCBI Taxonomy" id="6337"/>
    <lineage>
        <taxon>Eukaryota</taxon>
        <taxon>Metazoa</taxon>
        <taxon>Ecdysozoa</taxon>
        <taxon>Nematoda</taxon>
        <taxon>Enoplea</taxon>
        <taxon>Dorylaimia</taxon>
        <taxon>Trichinellida</taxon>
        <taxon>Trichinellidae</taxon>
        <taxon>Trichinella</taxon>
    </lineage>
</organism>
<dbReference type="AlphaFoldDB" id="A0A0V1K6P9"/>
<evidence type="ECO:0000313" key="5">
    <source>
        <dbReference type="Proteomes" id="UP000054805"/>
    </source>
</evidence>
<keyword evidence="5" id="KW-1185">Reference proteome</keyword>
<dbReference type="EMBL" id="JYDS01000047">
    <property type="protein sequence ID" value="KRZ29309.1"/>
    <property type="molecule type" value="Genomic_DNA"/>
</dbReference>
<dbReference type="Proteomes" id="UP000054632">
    <property type="component" value="Unassembled WGS sequence"/>
</dbReference>
<sequence>MTVFVALQKRCSFETVSPGNLQLKLIDREQMCSVGIPIAQKDKSAITAPPGRMKNTGCMVSLENFCQPIKF</sequence>
<proteinExistence type="predicted"/>
<evidence type="ECO:0000313" key="3">
    <source>
        <dbReference type="EMBL" id="KRZ42533.1"/>
    </source>
</evidence>
<comment type="caution">
    <text evidence="3">The sequence shown here is derived from an EMBL/GenBank/DDBJ whole genome shotgun (WGS) entry which is preliminary data.</text>
</comment>